<organism evidence="1 2">
    <name type="scientific">Setaria italica</name>
    <name type="common">Foxtail millet</name>
    <name type="synonym">Panicum italicum</name>
    <dbReference type="NCBI Taxonomy" id="4555"/>
    <lineage>
        <taxon>Eukaryota</taxon>
        <taxon>Viridiplantae</taxon>
        <taxon>Streptophyta</taxon>
        <taxon>Embryophyta</taxon>
        <taxon>Tracheophyta</taxon>
        <taxon>Spermatophyta</taxon>
        <taxon>Magnoliopsida</taxon>
        <taxon>Liliopsida</taxon>
        <taxon>Poales</taxon>
        <taxon>Poaceae</taxon>
        <taxon>PACMAD clade</taxon>
        <taxon>Panicoideae</taxon>
        <taxon>Panicodae</taxon>
        <taxon>Paniceae</taxon>
        <taxon>Cenchrinae</taxon>
        <taxon>Setaria</taxon>
    </lineage>
</organism>
<accession>K3ZBU4</accession>
<dbReference type="Gramene" id="KQL14364">
    <property type="protein sequence ID" value="KQL14364"/>
    <property type="gene ID" value="SETIT_024015mg"/>
</dbReference>
<reference evidence="1" key="2">
    <citation type="submission" date="2018-08" db="UniProtKB">
        <authorList>
            <consortium name="EnsemblPlants"/>
        </authorList>
    </citation>
    <scope>IDENTIFICATION</scope>
    <source>
        <strain evidence="1">Yugu1</strain>
    </source>
</reference>
<reference evidence="2" key="1">
    <citation type="journal article" date="2012" name="Nat. Biotechnol.">
        <title>Reference genome sequence of the model plant Setaria.</title>
        <authorList>
            <person name="Bennetzen J.L."/>
            <person name="Schmutz J."/>
            <person name="Wang H."/>
            <person name="Percifield R."/>
            <person name="Hawkins J."/>
            <person name="Pontaroli A.C."/>
            <person name="Estep M."/>
            <person name="Feng L."/>
            <person name="Vaughn J.N."/>
            <person name="Grimwood J."/>
            <person name="Jenkins J."/>
            <person name="Barry K."/>
            <person name="Lindquist E."/>
            <person name="Hellsten U."/>
            <person name="Deshpande S."/>
            <person name="Wang X."/>
            <person name="Wu X."/>
            <person name="Mitros T."/>
            <person name="Triplett J."/>
            <person name="Yang X."/>
            <person name="Ye C.Y."/>
            <person name="Mauro-Herrera M."/>
            <person name="Wang L."/>
            <person name="Li P."/>
            <person name="Sharma M."/>
            <person name="Sharma R."/>
            <person name="Ronald P.C."/>
            <person name="Panaud O."/>
            <person name="Kellogg E.A."/>
            <person name="Brutnell T.P."/>
            <person name="Doust A.N."/>
            <person name="Tuskan G.A."/>
            <person name="Rokhsar D."/>
            <person name="Devos K.M."/>
        </authorList>
    </citation>
    <scope>NUCLEOTIDE SEQUENCE [LARGE SCALE GENOMIC DNA]</scope>
    <source>
        <strain evidence="2">cv. Yugu1</strain>
    </source>
</reference>
<dbReference type="HOGENOM" id="CLU_3145305_0_0_1"/>
<evidence type="ECO:0000313" key="1">
    <source>
        <dbReference type="EnsemblPlants" id="KQL14364"/>
    </source>
</evidence>
<sequence length="49" mass="5575">MGIEFVCNGKTEERKHEENVRSGVWKARIRSKPALGGSHEWRGKTATHL</sequence>
<dbReference type="Proteomes" id="UP000004995">
    <property type="component" value="Unassembled WGS sequence"/>
</dbReference>
<dbReference type="EMBL" id="AGNK02001556">
    <property type="status" value="NOT_ANNOTATED_CDS"/>
    <property type="molecule type" value="Genomic_DNA"/>
</dbReference>
<dbReference type="EnsemblPlants" id="KQL14364">
    <property type="protein sequence ID" value="KQL14364"/>
    <property type="gene ID" value="SETIT_024015mg"/>
</dbReference>
<proteinExistence type="predicted"/>
<keyword evidence="2" id="KW-1185">Reference proteome</keyword>
<protein>
    <submittedName>
        <fullName evidence="1">Uncharacterized protein</fullName>
    </submittedName>
</protein>
<name>K3ZBU4_SETIT</name>
<evidence type="ECO:0000313" key="2">
    <source>
        <dbReference type="Proteomes" id="UP000004995"/>
    </source>
</evidence>
<dbReference type="InParanoid" id="K3ZBU4"/>
<dbReference type="AlphaFoldDB" id="K3ZBU4"/>